<dbReference type="InterPro" id="IPR000055">
    <property type="entry name" value="Restrct_endonuc_typeI_TRD"/>
</dbReference>
<evidence type="ECO:0000313" key="5">
    <source>
        <dbReference type="EMBL" id="OHA46988.1"/>
    </source>
</evidence>
<sequence length="313" mass="36350">MITTIEKLFNIVYGQREYHNKERLDGTEGDNILISSSGEDNGLFGFFDIKSKFKAPFITCPSTGSIGEAFVQNIDCSVDDNCLVLIPKEKISLEELYQISFQIRQDKWRYRYGRQITPAKLNKKKIRIEKFNISYEEYLKKFLPQKNNSLEIKENTKIKLIPLPKLCDFERKSALPQNAMNLDGNIPYVTTSSKDNGVSNFVNEESNSKGKCLTVALNGSCGQTFFQIDNFITSGDNAVLKLKGEYNPSLLFYIGFQIYRQRWGFNYYRKLSEKRLRNFMIPMPLKSNGEYDIEYIQKIVQSRYGFNKLQQYL</sequence>
<evidence type="ECO:0000259" key="4">
    <source>
        <dbReference type="Pfam" id="PF01420"/>
    </source>
</evidence>
<organism evidence="5 6">
    <name type="scientific">Candidatus Taylorbacteria bacterium RIFOXYD2_FULL_36_9</name>
    <dbReference type="NCBI Taxonomy" id="1802338"/>
    <lineage>
        <taxon>Bacteria</taxon>
        <taxon>Candidatus Tayloriibacteriota</taxon>
    </lineage>
</organism>
<dbReference type="STRING" id="1802338.A2541_01040"/>
<protein>
    <recommendedName>
        <fullName evidence="4">Type I restriction modification DNA specificity domain-containing protein</fullName>
    </recommendedName>
</protein>
<evidence type="ECO:0000256" key="3">
    <source>
        <dbReference type="ARBA" id="ARBA00023125"/>
    </source>
</evidence>
<dbReference type="GO" id="GO:0009307">
    <property type="term" value="P:DNA restriction-modification system"/>
    <property type="evidence" value="ECO:0007669"/>
    <property type="project" value="UniProtKB-KW"/>
</dbReference>
<dbReference type="GO" id="GO:0003677">
    <property type="term" value="F:DNA binding"/>
    <property type="evidence" value="ECO:0007669"/>
    <property type="project" value="UniProtKB-KW"/>
</dbReference>
<evidence type="ECO:0000313" key="6">
    <source>
        <dbReference type="Proteomes" id="UP000176965"/>
    </source>
</evidence>
<dbReference type="Gene3D" id="3.90.220.20">
    <property type="entry name" value="DNA methylase specificity domains"/>
    <property type="match status" value="2"/>
</dbReference>
<dbReference type="AlphaFoldDB" id="A0A1G2PF67"/>
<dbReference type="Pfam" id="PF01420">
    <property type="entry name" value="Methylase_S"/>
    <property type="match status" value="1"/>
</dbReference>
<reference evidence="5 6" key="1">
    <citation type="journal article" date="2016" name="Nat. Commun.">
        <title>Thousands of microbial genomes shed light on interconnected biogeochemical processes in an aquifer system.</title>
        <authorList>
            <person name="Anantharaman K."/>
            <person name="Brown C.T."/>
            <person name="Hug L.A."/>
            <person name="Sharon I."/>
            <person name="Castelle C.J."/>
            <person name="Probst A.J."/>
            <person name="Thomas B.C."/>
            <person name="Singh A."/>
            <person name="Wilkins M.J."/>
            <person name="Karaoz U."/>
            <person name="Brodie E.L."/>
            <person name="Williams K.H."/>
            <person name="Hubbard S.S."/>
            <person name="Banfield J.F."/>
        </authorList>
    </citation>
    <scope>NUCLEOTIDE SEQUENCE [LARGE SCALE GENOMIC DNA]</scope>
</reference>
<keyword evidence="2" id="KW-0680">Restriction system</keyword>
<feature type="domain" description="Type I restriction modification DNA specificity" evidence="4">
    <location>
        <begin position="165"/>
        <end position="300"/>
    </location>
</feature>
<keyword evidence="3" id="KW-0238">DNA-binding</keyword>
<proteinExistence type="inferred from homology"/>
<evidence type="ECO:0000256" key="2">
    <source>
        <dbReference type="ARBA" id="ARBA00022747"/>
    </source>
</evidence>
<name>A0A1G2PF67_9BACT</name>
<dbReference type="InterPro" id="IPR044946">
    <property type="entry name" value="Restrct_endonuc_typeI_TRD_sf"/>
</dbReference>
<dbReference type="Proteomes" id="UP000176965">
    <property type="component" value="Unassembled WGS sequence"/>
</dbReference>
<dbReference type="EMBL" id="MHSQ01000022">
    <property type="protein sequence ID" value="OHA46988.1"/>
    <property type="molecule type" value="Genomic_DNA"/>
</dbReference>
<comment type="caution">
    <text evidence="5">The sequence shown here is derived from an EMBL/GenBank/DDBJ whole genome shotgun (WGS) entry which is preliminary data.</text>
</comment>
<evidence type="ECO:0000256" key="1">
    <source>
        <dbReference type="ARBA" id="ARBA00010923"/>
    </source>
</evidence>
<accession>A0A1G2PF67</accession>
<gene>
    <name evidence="5" type="ORF">A2541_01040</name>
</gene>
<dbReference type="SUPFAM" id="SSF116734">
    <property type="entry name" value="DNA methylase specificity domain"/>
    <property type="match status" value="2"/>
</dbReference>
<comment type="similarity">
    <text evidence="1">Belongs to the type-I restriction system S methylase family.</text>
</comment>